<dbReference type="SMART" id="SM00564">
    <property type="entry name" value="PQQ"/>
    <property type="match status" value="5"/>
</dbReference>
<dbReference type="InterPro" id="IPR011047">
    <property type="entry name" value="Quinoprotein_ADH-like_sf"/>
</dbReference>
<dbReference type="Proteomes" id="UP000315017">
    <property type="component" value="Chromosome"/>
</dbReference>
<keyword evidence="4" id="KW-1185">Reference proteome</keyword>
<dbReference type="Gene3D" id="2.130.10.10">
    <property type="entry name" value="YVTN repeat-like/Quinoprotein amine dehydrogenase"/>
    <property type="match status" value="1"/>
</dbReference>
<evidence type="ECO:0000256" key="1">
    <source>
        <dbReference type="SAM" id="SignalP"/>
    </source>
</evidence>
<dbReference type="PANTHER" id="PTHR34512:SF30">
    <property type="entry name" value="OUTER MEMBRANE PROTEIN ASSEMBLY FACTOR BAMB"/>
    <property type="match status" value="1"/>
</dbReference>
<dbReference type="EMBL" id="CP036274">
    <property type="protein sequence ID" value="QDU27970.1"/>
    <property type="molecule type" value="Genomic_DNA"/>
</dbReference>
<evidence type="ECO:0000259" key="2">
    <source>
        <dbReference type="Pfam" id="PF13360"/>
    </source>
</evidence>
<dbReference type="InterPro" id="IPR015943">
    <property type="entry name" value="WD40/YVTN_repeat-like_dom_sf"/>
</dbReference>
<feature type="domain" description="Pyrrolo-quinoline quinone repeat" evidence="2">
    <location>
        <begin position="48"/>
        <end position="149"/>
    </location>
</feature>
<dbReference type="InterPro" id="IPR002372">
    <property type="entry name" value="PQQ_rpt_dom"/>
</dbReference>
<dbReference type="Gene3D" id="2.40.10.480">
    <property type="match status" value="1"/>
</dbReference>
<proteinExistence type="predicted"/>
<reference evidence="3 4" key="1">
    <citation type="submission" date="2019-02" db="EMBL/GenBank/DDBJ databases">
        <title>Deep-cultivation of Planctomycetes and their phenomic and genomic characterization uncovers novel biology.</title>
        <authorList>
            <person name="Wiegand S."/>
            <person name="Jogler M."/>
            <person name="Boedeker C."/>
            <person name="Pinto D."/>
            <person name="Vollmers J."/>
            <person name="Rivas-Marin E."/>
            <person name="Kohn T."/>
            <person name="Peeters S.H."/>
            <person name="Heuer A."/>
            <person name="Rast P."/>
            <person name="Oberbeckmann S."/>
            <person name="Bunk B."/>
            <person name="Jeske O."/>
            <person name="Meyerdierks A."/>
            <person name="Storesund J.E."/>
            <person name="Kallscheuer N."/>
            <person name="Luecker S."/>
            <person name="Lage O.M."/>
            <person name="Pohl T."/>
            <person name="Merkel B.J."/>
            <person name="Hornburger P."/>
            <person name="Mueller R.-W."/>
            <person name="Bruemmer F."/>
            <person name="Labrenz M."/>
            <person name="Spormann A.M."/>
            <person name="Op den Camp H."/>
            <person name="Overmann J."/>
            <person name="Amann R."/>
            <person name="Jetten M.S.M."/>
            <person name="Mascher T."/>
            <person name="Medema M.H."/>
            <person name="Devos D.P."/>
            <person name="Kaster A.-K."/>
            <person name="Ovreas L."/>
            <person name="Rohde M."/>
            <person name="Galperin M.Y."/>
            <person name="Jogler C."/>
        </authorList>
    </citation>
    <scope>NUCLEOTIDE SEQUENCE [LARGE SCALE GENOMIC DNA]</scope>
    <source>
        <strain evidence="3 4">ETA_A8</strain>
    </source>
</reference>
<evidence type="ECO:0000313" key="3">
    <source>
        <dbReference type="EMBL" id="QDU27970.1"/>
    </source>
</evidence>
<protein>
    <submittedName>
        <fullName evidence="3">Outer membrane protein assembly factor BamB</fullName>
    </submittedName>
</protein>
<dbReference type="PANTHER" id="PTHR34512">
    <property type="entry name" value="CELL SURFACE PROTEIN"/>
    <property type="match status" value="1"/>
</dbReference>
<dbReference type="SUPFAM" id="SSF50998">
    <property type="entry name" value="Quinoprotein alcohol dehydrogenase-like"/>
    <property type="match status" value="1"/>
</dbReference>
<dbReference type="InterPro" id="IPR018391">
    <property type="entry name" value="PQQ_b-propeller_rpt"/>
</dbReference>
<sequence length="416" mass="45635" precursor="true">MRLYLALLALFVLAATAMAADLPWPRWRGPNDSGSVADGKYPANLLDEKKLNWKVKLPGIGCSTPAVLSDRIFVTCPVDGHNGVIALDWQGKEQWRTKLGEERRGKHRNGSAANSSPVTDGNFIFAYFKSGELATLDLSGKLLWTTNLQTRFAKDTLYWDVGTSPIVTEKAVIVATMHSGESYLAAFEKASGELLWKVSRNYQTPVEGDHSYATPIVVKRDGREILLVWGAEHLTAHSTDDGKTLWSCGGFNPDRKGNWVQVASAVVDGDMAVVPYGRGARIAGIKLDGTGDVTATHRVWTHDDLGSFVPSPVAYQGNVYVVRDEGEVVCLNIKTGATVWIDRLPKNRNKYYASPMIAGGRMYAPREDGVVFVADVQDGFKLVSENDMQERIIASPVAVSGKLLIRGEEHLYCFSE</sequence>
<dbReference type="Pfam" id="PF13360">
    <property type="entry name" value="PQQ_2"/>
    <property type="match status" value="2"/>
</dbReference>
<dbReference type="AlphaFoldDB" id="A0A517YCL4"/>
<evidence type="ECO:0000313" key="4">
    <source>
        <dbReference type="Proteomes" id="UP000315017"/>
    </source>
</evidence>
<organism evidence="3 4">
    <name type="scientific">Anatilimnocola aggregata</name>
    <dbReference type="NCBI Taxonomy" id="2528021"/>
    <lineage>
        <taxon>Bacteria</taxon>
        <taxon>Pseudomonadati</taxon>
        <taxon>Planctomycetota</taxon>
        <taxon>Planctomycetia</taxon>
        <taxon>Pirellulales</taxon>
        <taxon>Pirellulaceae</taxon>
        <taxon>Anatilimnocola</taxon>
    </lineage>
</organism>
<dbReference type="OrthoDB" id="244732at2"/>
<keyword evidence="1" id="KW-0732">Signal</keyword>
<name>A0A517YCL4_9BACT</name>
<gene>
    <name evidence="3" type="primary">bamB_5</name>
    <name evidence="3" type="ORF">ETAA8_30620</name>
</gene>
<feature type="chain" id="PRO_5021992158" evidence="1">
    <location>
        <begin position="20"/>
        <end position="416"/>
    </location>
</feature>
<feature type="domain" description="Pyrrolo-quinoline quinone repeat" evidence="2">
    <location>
        <begin position="298"/>
        <end position="384"/>
    </location>
</feature>
<dbReference type="RefSeq" id="WP_145089475.1">
    <property type="nucleotide sequence ID" value="NZ_CP036274.1"/>
</dbReference>
<feature type="signal peptide" evidence="1">
    <location>
        <begin position="1"/>
        <end position="19"/>
    </location>
</feature>
<accession>A0A517YCL4</accession>
<dbReference type="KEGG" id="aagg:ETAA8_30620"/>